<protein>
    <submittedName>
        <fullName evidence="1">Uncharacterized protein</fullName>
    </submittedName>
</protein>
<gene>
    <name evidence="1" type="ORF">S03H2_09002</name>
</gene>
<dbReference type="EMBL" id="BARU01004481">
    <property type="protein sequence ID" value="GAH20869.1"/>
    <property type="molecule type" value="Genomic_DNA"/>
</dbReference>
<reference evidence="1" key="1">
    <citation type="journal article" date="2014" name="Front. Microbiol.">
        <title>High frequency of phylogenetically diverse reductive dehalogenase-homologous genes in deep subseafloor sedimentary metagenomes.</title>
        <authorList>
            <person name="Kawai M."/>
            <person name="Futagami T."/>
            <person name="Toyoda A."/>
            <person name="Takaki Y."/>
            <person name="Nishi S."/>
            <person name="Hori S."/>
            <person name="Arai W."/>
            <person name="Tsubouchi T."/>
            <person name="Morono Y."/>
            <person name="Uchiyama I."/>
            <person name="Ito T."/>
            <person name="Fujiyama A."/>
            <person name="Inagaki F."/>
            <person name="Takami H."/>
        </authorList>
    </citation>
    <scope>NUCLEOTIDE SEQUENCE</scope>
    <source>
        <strain evidence="1">Expedition CK06-06</strain>
    </source>
</reference>
<proteinExistence type="predicted"/>
<evidence type="ECO:0000313" key="1">
    <source>
        <dbReference type="EMBL" id="GAH20869.1"/>
    </source>
</evidence>
<comment type="caution">
    <text evidence="1">The sequence shown here is derived from an EMBL/GenBank/DDBJ whole genome shotgun (WGS) entry which is preliminary data.</text>
</comment>
<sequence length="181" mass="20936">MSRIREIAGTSQDICYVFDFKTRKRPVFIDCNNKLIHADLSGKDFDPLLCFPFLQNVLNPERTVEDLMLDCVRREDNHVTMEILPGLIESMPHVDPETITFFVKGKEKKQGEPIYWPEIGFIMVYASIQENWETVIKDDKLYLREIPGQDLTTFSDGYNPHGATKKKGLTPSDPGFYEKWA</sequence>
<name>X1EUL3_9ZZZZ</name>
<feature type="non-terminal residue" evidence="1">
    <location>
        <position position="181"/>
    </location>
</feature>
<accession>X1EUL3</accession>
<organism evidence="1">
    <name type="scientific">marine sediment metagenome</name>
    <dbReference type="NCBI Taxonomy" id="412755"/>
    <lineage>
        <taxon>unclassified sequences</taxon>
        <taxon>metagenomes</taxon>
        <taxon>ecological metagenomes</taxon>
    </lineage>
</organism>
<dbReference type="AlphaFoldDB" id="X1EUL3"/>